<accession>A0AAD7LGR7</accession>
<proteinExistence type="predicted"/>
<dbReference type="EMBL" id="JARAOO010000009">
    <property type="protein sequence ID" value="KAJ7956800.1"/>
    <property type="molecule type" value="Genomic_DNA"/>
</dbReference>
<dbReference type="KEGG" id="qsa:O6P43_023184"/>
<evidence type="ECO:0000313" key="1">
    <source>
        <dbReference type="EMBL" id="KAJ7956800.1"/>
    </source>
</evidence>
<name>A0AAD7LGR7_QUISA</name>
<gene>
    <name evidence="1" type="ORF">O6P43_023184</name>
</gene>
<organism evidence="1 2">
    <name type="scientific">Quillaja saponaria</name>
    <name type="common">Soap bark tree</name>
    <dbReference type="NCBI Taxonomy" id="32244"/>
    <lineage>
        <taxon>Eukaryota</taxon>
        <taxon>Viridiplantae</taxon>
        <taxon>Streptophyta</taxon>
        <taxon>Embryophyta</taxon>
        <taxon>Tracheophyta</taxon>
        <taxon>Spermatophyta</taxon>
        <taxon>Magnoliopsida</taxon>
        <taxon>eudicotyledons</taxon>
        <taxon>Gunneridae</taxon>
        <taxon>Pentapetalae</taxon>
        <taxon>rosids</taxon>
        <taxon>fabids</taxon>
        <taxon>Fabales</taxon>
        <taxon>Quillajaceae</taxon>
        <taxon>Quillaja</taxon>
    </lineage>
</organism>
<protein>
    <submittedName>
        <fullName evidence="1">Glycosyltransferase</fullName>
    </submittedName>
</protein>
<dbReference type="Proteomes" id="UP001163823">
    <property type="component" value="Chromosome 9"/>
</dbReference>
<reference evidence="1" key="1">
    <citation type="journal article" date="2023" name="Science">
        <title>Elucidation of the pathway for biosynthesis of saponin adjuvants from the soapbark tree.</title>
        <authorList>
            <person name="Reed J."/>
            <person name="Orme A."/>
            <person name="El-Demerdash A."/>
            <person name="Owen C."/>
            <person name="Martin L.B.B."/>
            <person name="Misra R.C."/>
            <person name="Kikuchi S."/>
            <person name="Rejzek M."/>
            <person name="Martin A.C."/>
            <person name="Harkess A."/>
            <person name="Leebens-Mack J."/>
            <person name="Louveau T."/>
            <person name="Stephenson M.J."/>
            <person name="Osbourn A."/>
        </authorList>
    </citation>
    <scope>NUCLEOTIDE SEQUENCE</scope>
    <source>
        <strain evidence="1">S10</strain>
    </source>
</reference>
<dbReference type="Gene3D" id="3.40.50.2000">
    <property type="entry name" value="Glycogen Phosphorylase B"/>
    <property type="match status" value="1"/>
</dbReference>
<evidence type="ECO:0000313" key="2">
    <source>
        <dbReference type="Proteomes" id="UP001163823"/>
    </source>
</evidence>
<keyword evidence="2" id="KW-1185">Reference proteome</keyword>
<dbReference type="AlphaFoldDB" id="A0AAD7LGR7"/>
<sequence>MKLWECDCNDRAASDRFCLGTCKQQSSIFWIVRPDVVMDESAILPPEFFNEIKDRIGMEVNHDVKREEIAAPVKEMVVGNNAKGMKKNALELKLILEDHLTMISIG</sequence>
<comment type="caution">
    <text evidence="1">The sequence shown here is derived from an EMBL/GenBank/DDBJ whole genome shotgun (WGS) entry which is preliminary data.</text>
</comment>
<dbReference type="SUPFAM" id="SSF53756">
    <property type="entry name" value="UDP-Glycosyltransferase/glycogen phosphorylase"/>
    <property type="match status" value="1"/>
</dbReference>